<reference evidence="7 8" key="1">
    <citation type="journal article" date="2012" name="Genome Biol.">
        <title>Genome and low-iron response of an oceanic diatom adapted to chronic iron limitation.</title>
        <authorList>
            <person name="Lommer M."/>
            <person name="Specht M."/>
            <person name="Roy A.S."/>
            <person name="Kraemer L."/>
            <person name="Andreson R."/>
            <person name="Gutowska M.A."/>
            <person name="Wolf J."/>
            <person name="Bergner S.V."/>
            <person name="Schilhabel M.B."/>
            <person name="Klostermeier U.C."/>
            <person name="Beiko R.G."/>
            <person name="Rosenstiel P."/>
            <person name="Hippler M."/>
            <person name="Laroche J."/>
        </authorList>
    </citation>
    <scope>NUCLEOTIDE SEQUENCE [LARGE SCALE GENOMIC DNA]</scope>
    <source>
        <strain evidence="7 8">CCMP1005</strain>
    </source>
</reference>
<proteinExistence type="inferred from homology"/>
<evidence type="ECO:0000313" key="7">
    <source>
        <dbReference type="EMBL" id="EJK67163.1"/>
    </source>
</evidence>
<evidence type="ECO:0000256" key="5">
    <source>
        <dbReference type="PROSITE-ProRule" id="PRU00134"/>
    </source>
</evidence>
<dbReference type="PROSITE" id="PS01360">
    <property type="entry name" value="ZF_MYND_1"/>
    <property type="match status" value="1"/>
</dbReference>
<dbReference type="Gene3D" id="1.25.40.10">
    <property type="entry name" value="Tetratricopeptide repeat domain"/>
    <property type="match status" value="1"/>
</dbReference>
<dbReference type="InterPro" id="IPR006597">
    <property type="entry name" value="Sel1-like"/>
</dbReference>
<dbReference type="Proteomes" id="UP000266841">
    <property type="component" value="Unassembled WGS sequence"/>
</dbReference>
<protein>
    <recommendedName>
        <fullName evidence="6">MYND-type domain-containing protein</fullName>
    </recommendedName>
</protein>
<accession>K0SLH7</accession>
<evidence type="ECO:0000256" key="3">
    <source>
        <dbReference type="ARBA" id="ARBA00022833"/>
    </source>
</evidence>
<keyword evidence="8" id="KW-1185">Reference proteome</keyword>
<keyword evidence="1" id="KW-0479">Metal-binding</keyword>
<dbReference type="AlphaFoldDB" id="K0SLH7"/>
<feature type="domain" description="MYND-type" evidence="6">
    <location>
        <begin position="13"/>
        <end position="59"/>
    </location>
</feature>
<dbReference type="OrthoDB" id="2384430at2759"/>
<evidence type="ECO:0000256" key="2">
    <source>
        <dbReference type="ARBA" id="ARBA00022771"/>
    </source>
</evidence>
<keyword evidence="3" id="KW-0862">Zinc</keyword>
<comment type="similarity">
    <text evidence="4">Belongs to the sel-1 family.</text>
</comment>
<dbReference type="Pfam" id="PF01753">
    <property type="entry name" value="zf-MYND"/>
    <property type="match status" value="1"/>
</dbReference>
<dbReference type="InterPro" id="IPR011990">
    <property type="entry name" value="TPR-like_helical_dom_sf"/>
</dbReference>
<dbReference type="EMBL" id="AGNL01013589">
    <property type="protein sequence ID" value="EJK67163.1"/>
    <property type="molecule type" value="Genomic_DNA"/>
</dbReference>
<comment type="caution">
    <text evidence="7">The sequence shown here is derived from an EMBL/GenBank/DDBJ whole genome shotgun (WGS) entry which is preliminary data.</text>
</comment>
<dbReference type="SMART" id="SM00671">
    <property type="entry name" value="SEL1"/>
    <property type="match status" value="3"/>
</dbReference>
<evidence type="ECO:0000256" key="1">
    <source>
        <dbReference type="ARBA" id="ARBA00022723"/>
    </source>
</evidence>
<dbReference type="SUPFAM" id="SSF144232">
    <property type="entry name" value="HIT/MYND zinc finger-like"/>
    <property type="match status" value="1"/>
</dbReference>
<sequence>MSCIVVNDAAETCANCGKRDGDGGEGGTAKLTNCAACRLVKYCGADCQKAHREQHKKACELRAAELKDERLYGQGQERPEDDFCPICSLPIPHPMDMHSSLSACCVKKVCHGCIRAVGKRGMLETCLFCRTPLFEDVATANAYLQKRVDAKDPAALSSRGNQYYYGSYGFEHDLPRATELWTEAAKLGNIEAQYALAFNFFDGRGVPHDEEKALWYLEKAAMQGQVDARHKLGWLEHDNGNRGRAVRHYLISAKMGLKSLFLPSRTCSQRAELQKRNMPRH</sequence>
<dbReference type="PANTHER" id="PTHR11102">
    <property type="entry name" value="SEL-1-LIKE PROTEIN"/>
    <property type="match status" value="1"/>
</dbReference>
<dbReference type="PANTHER" id="PTHR11102:SF160">
    <property type="entry name" value="ERAD-ASSOCIATED E3 UBIQUITIN-PROTEIN LIGASE COMPONENT HRD3"/>
    <property type="match status" value="1"/>
</dbReference>
<dbReference type="PROSITE" id="PS50865">
    <property type="entry name" value="ZF_MYND_2"/>
    <property type="match status" value="1"/>
</dbReference>
<dbReference type="SUPFAM" id="SSF81901">
    <property type="entry name" value="HCP-like"/>
    <property type="match status" value="1"/>
</dbReference>
<dbReference type="InterPro" id="IPR050767">
    <property type="entry name" value="Sel1_AlgK"/>
</dbReference>
<keyword evidence="2 5" id="KW-0863">Zinc-finger</keyword>
<evidence type="ECO:0000256" key="4">
    <source>
        <dbReference type="ARBA" id="ARBA00038101"/>
    </source>
</evidence>
<evidence type="ECO:0000313" key="8">
    <source>
        <dbReference type="Proteomes" id="UP000266841"/>
    </source>
</evidence>
<dbReference type="GO" id="GO:0008270">
    <property type="term" value="F:zinc ion binding"/>
    <property type="evidence" value="ECO:0007669"/>
    <property type="project" value="UniProtKB-KW"/>
</dbReference>
<evidence type="ECO:0000259" key="6">
    <source>
        <dbReference type="PROSITE" id="PS50865"/>
    </source>
</evidence>
<organism evidence="7 8">
    <name type="scientific">Thalassiosira oceanica</name>
    <name type="common">Marine diatom</name>
    <dbReference type="NCBI Taxonomy" id="159749"/>
    <lineage>
        <taxon>Eukaryota</taxon>
        <taxon>Sar</taxon>
        <taxon>Stramenopiles</taxon>
        <taxon>Ochrophyta</taxon>
        <taxon>Bacillariophyta</taxon>
        <taxon>Coscinodiscophyceae</taxon>
        <taxon>Thalassiosirophycidae</taxon>
        <taxon>Thalassiosirales</taxon>
        <taxon>Thalassiosiraceae</taxon>
        <taxon>Thalassiosira</taxon>
    </lineage>
</organism>
<name>K0SLH7_THAOC</name>
<dbReference type="InterPro" id="IPR002893">
    <property type="entry name" value="Znf_MYND"/>
</dbReference>
<dbReference type="Pfam" id="PF08238">
    <property type="entry name" value="Sel1"/>
    <property type="match status" value="3"/>
</dbReference>
<gene>
    <name evidence="7" type="ORF">THAOC_11837</name>
</gene>
<dbReference type="Gene3D" id="6.10.140.2220">
    <property type="match status" value="1"/>
</dbReference>